<proteinExistence type="predicted"/>
<sequence length="84" mass="10216">MEEYQCLQSQYFTSYTSPTINHNICYEKSCFHRNGYTNDPWYVICRFMEVGFKLLQSRSCNDAPQKYIEEQEYIIFRCRSALQR</sequence>
<evidence type="ECO:0000313" key="1">
    <source>
        <dbReference type="EMBL" id="JAD95743.1"/>
    </source>
</evidence>
<dbReference type="AlphaFoldDB" id="A0A0A9E9N5"/>
<organism evidence="1">
    <name type="scientific">Arundo donax</name>
    <name type="common">Giant reed</name>
    <name type="synonym">Donax arundinaceus</name>
    <dbReference type="NCBI Taxonomy" id="35708"/>
    <lineage>
        <taxon>Eukaryota</taxon>
        <taxon>Viridiplantae</taxon>
        <taxon>Streptophyta</taxon>
        <taxon>Embryophyta</taxon>
        <taxon>Tracheophyta</taxon>
        <taxon>Spermatophyta</taxon>
        <taxon>Magnoliopsida</taxon>
        <taxon>Liliopsida</taxon>
        <taxon>Poales</taxon>
        <taxon>Poaceae</taxon>
        <taxon>PACMAD clade</taxon>
        <taxon>Arundinoideae</taxon>
        <taxon>Arundineae</taxon>
        <taxon>Arundo</taxon>
    </lineage>
</organism>
<dbReference type="EMBL" id="GBRH01202152">
    <property type="protein sequence ID" value="JAD95743.1"/>
    <property type="molecule type" value="Transcribed_RNA"/>
</dbReference>
<reference evidence="1" key="2">
    <citation type="journal article" date="2015" name="Data Brief">
        <title>Shoot transcriptome of the giant reed, Arundo donax.</title>
        <authorList>
            <person name="Barrero R.A."/>
            <person name="Guerrero F.D."/>
            <person name="Moolhuijzen P."/>
            <person name="Goolsby J.A."/>
            <person name="Tidwell J."/>
            <person name="Bellgard S.E."/>
            <person name="Bellgard M.I."/>
        </authorList>
    </citation>
    <scope>NUCLEOTIDE SEQUENCE</scope>
    <source>
        <tissue evidence="1">Shoot tissue taken approximately 20 cm above the soil surface</tissue>
    </source>
</reference>
<reference evidence="1" key="1">
    <citation type="submission" date="2014-09" db="EMBL/GenBank/DDBJ databases">
        <authorList>
            <person name="Magalhaes I.L.F."/>
            <person name="Oliveira U."/>
            <person name="Santos F.R."/>
            <person name="Vidigal T.H.D.A."/>
            <person name="Brescovit A.D."/>
            <person name="Santos A.J."/>
        </authorList>
    </citation>
    <scope>NUCLEOTIDE SEQUENCE</scope>
    <source>
        <tissue evidence="1">Shoot tissue taken approximately 20 cm above the soil surface</tissue>
    </source>
</reference>
<name>A0A0A9E9N5_ARUDO</name>
<protein>
    <submittedName>
        <fullName evidence="1">Uncharacterized protein</fullName>
    </submittedName>
</protein>
<accession>A0A0A9E9N5</accession>